<organism evidence="2 3">
    <name type="scientific">Botryotinia fuckeliana (strain T4)</name>
    <name type="common">Noble rot fungus</name>
    <name type="synonym">Botrytis cinerea</name>
    <dbReference type="NCBI Taxonomy" id="999810"/>
    <lineage>
        <taxon>Eukaryota</taxon>
        <taxon>Fungi</taxon>
        <taxon>Dikarya</taxon>
        <taxon>Ascomycota</taxon>
        <taxon>Pezizomycotina</taxon>
        <taxon>Leotiomycetes</taxon>
        <taxon>Helotiales</taxon>
        <taxon>Sclerotiniaceae</taxon>
        <taxon>Botrytis</taxon>
    </lineage>
</organism>
<gene>
    <name evidence="2" type="ORF">BofuT4_uP149310.1</name>
</gene>
<name>G2YX83_BOTF4</name>
<dbReference type="EMBL" id="FQ790359">
    <property type="protein sequence ID" value="CCD56321.1"/>
    <property type="molecule type" value="Genomic_DNA"/>
</dbReference>
<evidence type="ECO:0008006" key="4">
    <source>
        <dbReference type="Google" id="ProtNLM"/>
    </source>
</evidence>
<dbReference type="HOGENOM" id="CLU_2637812_0_0_1"/>
<feature type="chain" id="PRO_5003441180" description="Secreted protein" evidence="1">
    <location>
        <begin position="26"/>
        <end position="77"/>
    </location>
</feature>
<feature type="signal peptide" evidence="1">
    <location>
        <begin position="1"/>
        <end position="25"/>
    </location>
</feature>
<dbReference type="InParanoid" id="G2YX83"/>
<evidence type="ECO:0000313" key="2">
    <source>
        <dbReference type="EMBL" id="CCD56321.1"/>
    </source>
</evidence>
<sequence>MRRLCLNMLPSGLLFAILGMQPEEASELYSGHSRKMDRVRLWLCSKVSRANGHIQKKPAADSRGRRGDTSGSCIMYV</sequence>
<proteinExistence type="predicted"/>
<dbReference type="Proteomes" id="UP000008177">
    <property type="component" value="Unplaced contigs"/>
</dbReference>
<accession>G2YX83</accession>
<evidence type="ECO:0000256" key="1">
    <source>
        <dbReference type="SAM" id="SignalP"/>
    </source>
</evidence>
<dbReference type="AlphaFoldDB" id="G2YX83"/>
<reference evidence="3" key="1">
    <citation type="journal article" date="2011" name="PLoS Genet.">
        <title>Genomic analysis of the necrotrophic fungal pathogens Sclerotinia sclerotiorum and Botrytis cinerea.</title>
        <authorList>
            <person name="Amselem J."/>
            <person name="Cuomo C.A."/>
            <person name="van Kan J.A."/>
            <person name="Viaud M."/>
            <person name="Benito E.P."/>
            <person name="Couloux A."/>
            <person name="Coutinho P.M."/>
            <person name="de Vries R.P."/>
            <person name="Dyer P.S."/>
            <person name="Fillinger S."/>
            <person name="Fournier E."/>
            <person name="Gout L."/>
            <person name="Hahn M."/>
            <person name="Kohn L."/>
            <person name="Lapalu N."/>
            <person name="Plummer K.M."/>
            <person name="Pradier J.M."/>
            <person name="Quevillon E."/>
            <person name="Sharon A."/>
            <person name="Simon A."/>
            <person name="ten Have A."/>
            <person name="Tudzynski B."/>
            <person name="Tudzynski P."/>
            <person name="Wincker P."/>
            <person name="Andrew M."/>
            <person name="Anthouard V."/>
            <person name="Beever R.E."/>
            <person name="Beffa R."/>
            <person name="Benoit I."/>
            <person name="Bouzid O."/>
            <person name="Brault B."/>
            <person name="Chen Z."/>
            <person name="Choquer M."/>
            <person name="Collemare J."/>
            <person name="Cotton P."/>
            <person name="Danchin E.G."/>
            <person name="Da Silva C."/>
            <person name="Gautier A."/>
            <person name="Giraud C."/>
            <person name="Giraud T."/>
            <person name="Gonzalez C."/>
            <person name="Grossetete S."/>
            <person name="Guldener U."/>
            <person name="Henrissat B."/>
            <person name="Howlett B.J."/>
            <person name="Kodira C."/>
            <person name="Kretschmer M."/>
            <person name="Lappartient A."/>
            <person name="Leroch M."/>
            <person name="Levis C."/>
            <person name="Mauceli E."/>
            <person name="Neuveglise C."/>
            <person name="Oeser B."/>
            <person name="Pearson M."/>
            <person name="Poulain J."/>
            <person name="Poussereau N."/>
            <person name="Quesneville H."/>
            <person name="Rascle C."/>
            <person name="Schumacher J."/>
            <person name="Segurens B."/>
            <person name="Sexton A."/>
            <person name="Silva E."/>
            <person name="Sirven C."/>
            <person name="Soanes D.M."/>
            <person name="Talbot N.J."/>
            <person name="Templeton M."/>
            <person name="Yandava C."/>
            <person name="Yarden O."/>
            <person name="Zeng Q."/>
            <person name="Rollins J.A."/>
            <person name="Lebrun M.H."/>
            <person name="Dickman M."/>
        </authorList>
    </citation>
    <scope>NUCLEOTIDE SEQUENCE [LARGE SCALE GENOMIC DNA]</scope>
    <source>
        <strain evidence="3">T4</strain>
    </source>
</reference>
<protein>
    <recommendedName>
        <fullName evidence="4">Secreted protein</fullName>
    </recommendedName>
</protein>
<keyword evidence="1" id="KW-0732">Signal</keyword>
<evidence type="ECO:0000313" key="3">
    <source>
        <dbReference type="Proteomes" id="UP000008177"/>
    </source>
</evidence>